<evidence type="ECO:0000313" key="2">
    <source>
        <dbReference type="Proteomes" id="UP001199915"/>
    </source>
</evidence>
<organism evidence="1 2">
    <name type="scientific">Fusicatenibacter saccharivorans</name>
    <dbReference type="NCBI Taxonomy" id="1150298"/>
    <lineage>
        <taxon>Bacteria</taxon>
        <taxon>Bacillati</taxon>
        <taxon>Bacillota</taxon>
        <taxon>Clostridia</taxon>
        <taxon>Lachnospirales</taxon>
        <taxon>Lachnospiraceae</taxon>
        <taxon>Fusicatenibacter</taxon>
    </lineage>
</organism>
<dbReference type="Proteomes" id="UP001199915">
    <property type="component" value="Unassembled WGS sequence"/>
</dbReference>
<protein>
    <submittedName>
        <fullName evidence="1">Uncharacterized protein</fullName>
    </submittedName>
</protein>
<sequence>MIVAYKFGIQKGGALSPAEGIKVHFLHAAANEGKVLLTMGRFPSAEYRDDINQVILTTRSGNYAIIGDVEDLSKMDLFAPPEGYTVPSIWNDETSEEVTGWFALKNLREIKINPGDFTSTSGKDLLDSLNSRAYMVYCEKASK</sequence>
<reference evidence="1" key="1">
    <citation type="submission" date="2022-01" db="EMBL/GenBank/DDBJ databases">
        <title>Collection of gut derived symbiotic bacterial strains cultured from healthy donors.</title>
        <authorList>
            <person name="Lin H."/>
            <person name="Kohout C."/>
            <person name="Waligurski E."/>
            <person name="Pamer E.G."/>
        </authorList>
    </citation>
    <scope>NUCLEOTIDE SEQUENCE</scope>
    <source>
        <strain evidence="1">DFI.5.49</strain>
    </source>
</reference>
<dbReference type="AlphaFoldDB" id="A0AAE3JTR6"/>
<gene>
    <name evidence="1" type="ORF">L0N21_17310</name>
</gene>
<dbReference type="RefSeq" id="WP_202030720.1">
    <property type="nucleotide sequence ID" value="NZ_JAAINI010000061.1"/>
</dbReference>
<comment type="caution">
    <text evidence="1">The sequence shown here is derived from an EMBL/GenBank/DDBJ whole genome shotgun (WGS) entry which is preliminary data.</text>
</comment>
<proteinExistence type="predicted"/>
<evidence type="ECO:0000313" key="1">
    <source>
        <dbReference type="EMBL" id="MCG4767240.1"/>
    </source>
</evidence>
<name>A0AAE3JTR6_9FIRM</name>
<accession>A0AAE3JTR6</accession>
<dbReference type="EMBL" id="JAKNFS010000037">
    <property type="protein sequence ID" value="MCG4767240.1"/>
    <property type="molecule type" value="Genomic_DNA"/>
</dbReference>